<evidence type="ECO:0000256" key="9">
    <source>
        <dbReference type="ARBA" id="ARBA00022842"/>
    </source>
</evidence>
<dbReference type="GO" id="GO:0008821">
    <property type="term" value="F:crossover junction DNA endonuclease activity"/>
    <property type="evidence" value="ECO:0007669"/>
    <property type="project" value="UniProtKB-UniRule"/>
</dbReference>
<evidence type="ECO:0000256" key="11">
    <source>
        <dbReference type="ARBA" id="ARBA00023204"/>
    </source>
</evidence>
<dbReference type="InterPro" id="IPR033309">
    <property type="entry name" value="Mus81"/>
</dbReference>
<dbReference type="RefSeq" id="XP_040716903.1">
    <property type="nucleotide sequence ID" value="XM_040861938.1"/>
</dbReference>
<reference evidence="17 18" key="1">
    <citation type="submission" date="2016-07" db="EMBL/GenBank/DDBJ databases">
        <title>Pervasive Adenine N6-methylation of Active Genes in Fungi.</title>
        <authorList>
            <consortium name="DOE Joint Genome Institute"/>
            <person name="Mondo S.J."/>
            <person name="Dannebaum R.O."/>
            <person name="Kuo R.C."/>
            <person name="Labutti K."/>
            <person name="Haridas S."/>
            <person name="Kuo A."/>
            <person name="Salamov A."/>
            <person name="Ahrendt S.R."/>
            <person name="Lipzen A."/>
            <person name="Sullivan W."/>
            <person name="Andreopoulos W.B."/>
            <person name="Clum A."/>
            <person name="Lindquist E."/>
            <person name="Daum C."/>
            <person name="Ramamoorthy G.K."/>
            <person name="Gryganskyi A."/>
            <person name="Culley D."/>
            <person name="Magnuson J.K."/>
            <person name="James T.Y."/>
            <person name="O'Malley M.A."/>
            <person name="Stajich J.E."/>
            <person name="Spatafora J.W."/>
            <person name="Visel A."/>
            <person name="Grigoriev I.V."/>
        </authorList>
    </citation>
    <scope>NUCLEOTIDE SEQUENCE [LARGE SCALE GENOMIC DNA]</scope>
    <source>
        <strain evidence="17 18">CBS 129021</strain>
    </source>
</reference>
<dbReference type="GO" id="GO:0031573">
    <property type="term" value="P:mitotic intra-S DNA damage checkpoint signaling"/>
    <property type="evidence" value="ECO:0007669"/>
    <property type="project" value="TreeGrafter"/>
</dbReference>
<dbReference type="Pfam" id="PF02732">
    <property type="entry name" value="ERCC4"/>
    <property type="match status" value="1"/>
</dbReference>
<dbReference type="FunFam" id="3.40.50.10130:FF:000003">
    <property type="entry name" value="Crossover junction endonuclease MUS81"/>
    <property type="match status" value="1"/>
</dbReference>
<dbReference type="STRING" id="1141098.A0A1Y2E346"/>
<evidence type="ECO:0000256" key="7">
    <source>
        <dbReference type="ARBA" id="ARBA00022763"/>
    </source>
</evidence>
<sequence>MPSQGSEEHIRNALYLQWLKEWEDQARQHNSKGVTVYRRAYHALKACPITFTHPHQLQQLKGFGETLCKRLTHNLEKHCEENGLPMPLKRKLKLPGQPDDDDNGDAEARPAKKPRKTKPYVPAYRSGAYGLVMGLARAGSSGGLTKDKLIEAAQPHCDASYTAPSDPTSFYTAWNSMKTLLQKDVVDERGRPTRKYSLTDEGWEVASRIQQTLNPDAAPLAPLGRSGSAAQVAQSAVSDLMPAERSHSIEVEPSLPPAFAYADVVPDGNTASTELAIPSFRPQSLPPGSFTVHLVLDNREVRAKTDRDYMQIELAKKGVTPIVRPLEVGDALWVAKCHDPNFLRRIGAEGDELVLDWIVERKRLDDLIGSIKDGRFHEQKFRLKRSGVKNVIYIVEEMAIDPSNKERYDEMVRSAMASTQVVNGYFLKQTQKMDDTIRYLTRMTLLLNKQYESKSLLVIPTEVLTARNYLPLLEDLRQKKPETGHYISYDAFASLASKSDMMTLRDVFLKMLMCTKQVTGETAIEIQKRWKTPNEFVKAFDRLGPGAEGNKQKREIVFGEMGNLYGRRKVAKALSHKIAEIWGDA</sequence>
<dbReference type="Pfam" id="PF21136">
    <property type="entry name" value="WHD_MUS81"/>
    <property type="match status" value="1"/>
</dbReference>
<comment type="subunit">
    <text evidence="14">Interacts with EME1.</text>
</comment>
<dbReference type="InterPro" id="IPR042530">
    <property type="entry name" value="EME1/EME2_C"/>
</dbReference>
<comment type="subcellular location">
    <subcellularLocation>
        <location evidence="2 14">Nucleus</location>
    </subcellularLocation>
</comment>
<dbReference type="GO" id="GO:0005634">
    <property type="term" value="C:nucleus"/>
    <property type="evidence" value="ECO:0007669"/>
    <property type="project" value="UniProtKB-SubCell"/>
</dbReference>
<keyword evidence="13" id="KW-0469">Meiosis</keyword>
<dbReference type="SMART" id="SM00891">
    <property type="entry name" value="ERCC4"/>
    <property type="match status" value="1"/>
</dbReference>
<dbReference type="EMBL" id="MCFJ01000005">
    <property type="protein sequence ID" value="ORY65939.1"/>
    <property type="molecule type" value="Genomic_DNA"/>
</dbReference>
<keyword evidence="8 14" id="KW-0378">Hydrolase</keyword>
<dbReference type="InterPro" id="IPR047417">
    <property type="entry name" value="WHD_MUS81"/>
</dbReference>
<dbReference type="Gene3D" id="1.10.10.10">
    <property type="entry name" value="Winged helix-like DNA-binding domain superfamily/Winged helix DNA-binding domain"/>
    <property type="match status" value="1"/>
</dbReference>
<dbReference type="GO" id="GO:0003677">
    <property type="term" value="F:DNA binding"/>
    <property type="evidence" value="ECO:0007669"/>
    <property type="project" value="UniProtKB-UniRule"/>
</dbReference>
<dbReference type="FunCoup" id="A0A1Y2E346">
    <property type="interactions" value="189"/>
</dbReference>
<dbReference type="PANTHER" id="PTHR13451">
    <property type="entry name" value="CLASS II CROSSOVER JUNCTION ENDONUCLEASE MUS81"/>
    <property type="match status" value="1"/>
</dbReference>
<comment type="function">
    <text evidence="14">Interacts with EME1 to form a DNA structure-specific endonuclease with substrate preference for branched DNA structures with a 5'-end at the branch nick. Typical substrates include 3'-flap structures, D-loops, replication forks and nicked Holliday junctions. May be required in mitosis for the processing of stalled or collapsed replication fork intermediates. May be required in meiosis for the repair of meiosis-specific double strand breaks subsequent to single-end invasion (SEI).</text>
</comment>
<keyword evidence="7 14" id="KW-0227">DNA damage</keyword>
<dbReference type="FunFam" id="1.10.150.110:FF:000001">
    <property type="entry name" value="Putative Crossover junction endonuclease MUS81"/>
    <property type="match status" value="1"/>
</dbReference>
<dbReference type="OrthoDB" id="5963188at2759"/>
<dbReference type="SUPFAM" id="SSF52980">
    <property type="entry name" value="Restriction endonuclease-like"/>
    <property type="match status" value="1"/>
</dbReference>
<evidence type="ECO:0000259" key="16">
    <source>
        <dbReference type="SMART" id="SM00891"/>
    </source>
</evidence>
<feature type="domain" description="ERCC4" evidence="16">
    <location>
        <begin position="293"/>
        <end position="399"/>
    </location>
</feature>
<dbReference type="GO" id="GO:0000727">
    <property type="term" value="P:double-strand break repair via break-induced replication"/>
    <property type="evidence" value="ECO:0007669"/>
    <property type="project" value="UniProtKB-UniRule"/>
</dbReference>
<dbReference type="InterPro" id="IPR006166">
    <property type="entry name" value="ERCC4_domain"/>
</dbReference>
<dbReference type="CDD" id="cd20074">
    <property type="entry name" value="XPF_nuclease_Mus81"/>
    <property type="match status" value="1"/>
</dbReference>
<evidence type="ECO:0000256" key="8">
    <source>
        <dbReference type="ARBA" id="ARBA00022801"/>
    </source>
</evidence>
<keyword evidence="18" id="KW-1185">Reference proteome</keyword>
<dbReference type="Gene3D" id="1.10.150.670">
    <property type="entry name" value="Crossover junction endonuclease EME1, DNA-binding domain"/>
    <property type="match status" value="1"/>
</dbReference>
<organism evidence="17 18">
    <name type="scientific">Pseudomassariella vexata</name>
    <dbReference type="NCBI Taxonomy" id="1141098"/>
    <lineage>
        <taxon>Eukaryota</taxon>
        <taxon>Fungi</taxon>
        <taxon>Dikarya</taxon>
        <taxon>Ascomycota</taxon>
        <taxon>Pezizomycotina</taxon>
        <taxon>Sordariomycetes</taxon>
        <taxon>Xylariomycetidae</taxon>
        <taxon>Amphisphaeriales</taxon>
        <taxon>Pseudomassariaceae</taxon>
        <taxon>Pseudomassariella</taxon>
    </lineage>
</organism>
<evidence type="ECO:0000256" key="6">
    <source>
        <dbReference type="ARBA" id="ARBA00022759"/>
    </source>
</evidence>
<keyword evidence="9 14" id="KW-0460">Magnesium</keyword>
<dbReference type="Proteomes" id="UP000193689">
    <property type="component" value="Unassembled WGS sequence"/>
</dbReference>
<dbReference type="FunFam" id="1.10.10.10:FF:000307">
    <property type="entry name" value="Crossover junction endonuclease MUS81"/>
    <property type="match status" value="1"/>
</dbReference>
<gene>
    <name evidence="17" type="ORF">BCR38DRAFT_456614</name>
</gene>
<evidence type="ECO:0000256" key="13">
    <source>
        <dbReference type="ARBA" id="ARBA00023254"/>
    </source>
</evidence>
<evidence type="ECO:0000256" key="12">
    <source>
        <dbReference type="ARBA" id="ARBA00023242"/>
    </source>
</evidence>
<dbReference type="Gene3D" id="1.10.150.110">
    <property type="entry name" value="DNA polymerase beta, N-terminal domain-like"/>
    <property type="match status" value="1"/>
</dbReference>
<evidence type="ECO:0000256" key="14">
    <source>
        <dbReference type="RuleBase" id="RU369042"/>
    </source>
</evidence>
<evidence type="ECO:0000313" key="17">
    <source>
        <dbReference type="EMBL" id="ORY65939.1"/>
    </source>
</evidence>
<dbReference type="GO" id="GO:0031297">
    <property type="term" value="P:replication fork processing"/>
    <property type="evidence" value="ECO:0007669"/>
    <property type="project" value="UniProtKB-ARBA"/>
</dbReference>
<dbReference type="GO" id="GO:0048257">
    <property type="term" value="F:3'-flap endonuclease activity"/>
    <property type="evidence" value="ECO:0007669"/>
    <property type="project" value="TreeGrafter"/>
</dbReference>
<protein>
    <recommendedName>
        <fullName evidence="14">Crossover junction endonuclease MUS81</fullName>
        <ecNumber evidence="14">3.1.22.-</ecNumber>
    </recommendedName>
</protein>
<dbReference type="InterPro" id="IPR011335">
    <property type="entry name" value="Restrct_endonuc-II-like"/>
</dbReference>
<feature type="region of interest" description="Disordered" evidence="15">
    <location>
        <begin position="82"/>
        <end position="120"/>
    </location>
</feature>
<keyword evidence="10 14" id="KW-0233">DNA recombination</keyword>
<keyword evidence="11 14" id="KW-0234">DNA repair</keyword>
<keyword evidence="6 14" id="KW-0255">Endonuclease</keyword>
<proteinExistence type="inferred from homology"/>
<evidence type="ECO:0000256" key="2">
    <source>
        <dbReference type="ARBA" id="ARBA00004123"/>
    </source>
</evidence>
<dbReference type="InterPro" id="IPR036388">
    <property type="entry name" value="WH-like_DNA-bd_sf"/>
</dbReference>
<evidence type="ECO:0000256" key="15">
    <source>
        <dbReference type="SAM" id="MobiDB-lite"/>
    </source>
</evidence>
<dbReference type="Pfam" id="PF14716">
    <property type="entry name" value="HHH_8"/>
    <property type="match status" value="1"/>
</dbReference>
<dbReference type="InterPro" id="IPR010996">
    <property type="entry name" value="HHH_MUS81"/>
</dbReference>
<evidence type="ECO:0000313" key="18">
    <source>
        <dbReference type="Proteomes" id="UP000193689"/>
    </source>
</evidence>
<evidence type="ECO:0000256" key="4">
    <source>
        <dbReference type="ARBA" id="ARBA00022722"/>
    </source>
</evidence>
<dbReference type="GO" id="GO:0006308">
    <property type="term" value="P:DNA catabolic process"/>
    <property type="evidence" value="ECO:0007669"/>
    <property type="project" value="UniProtKB-UniRule"/>
</dbReference>
<evidence type="ECO:0000256" key="10">
    <source>
        <dbReference type="ARBA" id="ARBA00023172"/>
    </source>
</evidence>
<keyword evidence="12 14" id="KW-0539">Nucleus</keyword>
<dbReference type="InterPro" id="IPR027421">
    <property type="entry name" value="DNA_pol_lamdba_lyase_dom_sf"/>
</dbReference>
<dbReference type="InterPro" id="IPR047416">
    <property type="entry name" value="XPF_nuclease_Mus81"/>
</dbReference>
<dbReference type="GO" id="GO:0048476">
    <property type="term" value="C:Holliday junction resolvase complex"/>
    <property type="evidence" value="ECO:0007669"/>
    <property type="project" value="UniProtKB-UniRule"/>
</dbReference>
<dbReference type="GO" id="GO:0046872">
    <property type="term" value="F:metal ion binding"/>
    <property type="evidence" value="ECO:0007669"/>
    <property type="project" value="UniProtKB-UniRule"/>
</dbReference>
<name>A0A1Y2E346_9PEZI</name>
<dbReference type="InParanoid" id="A0A1Y2E346"/>
<comment type="cofactor">
    <cofactor evidence="1 14">
        <name>Mg(2+)</name>
        <dbReference type="ChEBI" id="CHEBI:18420"/>
    </cofactor>
</comment>
<dbReference type="PANTHER" id="PTHR13451:SF0">
    <property type="entry name" value="CROSSOVER JUNCTION ENDONUCLEASE MUS81"/>
    <property type="match status" value="1"/>
</dbReference>
<dbReference type="Gene3D" id="3.40.50.10130">
    <property type="match status" value="1"/>
</dbReference>
<comment type="similarity">
    <text evidence="3 14">Belongs to the XPF family.</text>
</comment>
<keyword evidence="4 14" id="KW-0540">Nuclease</keyword>
<dbReference type="CDD" id="cd21036">
    <property type="entry name" value="WH_MUS81"/>
    <property type="match status" value="1"/>
</dbReference>
<dbReference type="AlphaFoldDB" id="A0A1Y2E346"/>
<dbReference type="EC" id="3.1.22.-" evidence="14"/>
<evidence type="ECO:0000256" key="5">
    <source>
        <dbReference type="ARBA" id="ARBA00022723"/>
    </source>
</evidence>
<keyword evidence="5 14" id="KW-0479">Metal-binding</keyword>
<dbReference type="GO" id="GO:0000712">
    <property type="term" value="P:resolution of meiotic recombination intermediates"/>
    <property type="evidence" value="ECO:0007669"/>
    <property type="project" value="TreeGrafter"/>
</dbReference>
<accession>A0A1Y2E346</accession>
<dbReference type="SUPFAM" id="SSF47802">
    <property type="entry name" value="DNA polymerase beta, N-terminal domain-like"/>
    <property type="match status" value="1"/>
</dbReference>
<comment type="caution">
    <text evidence="17">The sequence shown here is derived from an EMBL/GenBank/DDBJ whole genome shotgun (WGS) entry which is preliminary data.</text>
</comment>
<evidence type="ECO:0000256" key="1">
    <source>
        <dbReference type="ARBA" id="ARBA00001946"/>
    </source>
</evidence>
<dbReference type="GeneID" id="63778150"/>
<evidence type="ECO:0000256" key="3">
    <source>
        <dbReference type="ARBA" id="ARBA00010015"/>
    </source>
</evidence>